<proteinExistence type="inferred from homology"/>
<dbReference type="PANTHER" id="PTHR33446">
    <property type="entry name" value="PROTEIN TONB-RELATED"/>
    <property type="match status" value="1"/>
</dbReference>
<dbReference type="InterPro" id="IPR051045">
    <property type="entry name" value="TonB-dependent_transducer"/>
</dbReference>
<dbReference type="NCBIfam" id="TIGR01352">
    <property type="entry name" value="tonB_Cterm"/>
    <property type="match status" value="1"/>
</dbReference>
<protein>
    <submittedName>
        <fullName evidence="12">TonB family protein</fullName>
    </submittedName>
</protein>
<dbReference type="PROSITE" id="PS52015">
    <property type="entry name" value="TONB_CTD"/>
    <property type="match status" value="1"/>
</dbReference>
<accession>A0ABW1ECP1</accession>
<name>A0ABW1ECP1_9BACT</name>
<keyword evidence="4" id="KW-1003">Cell membrane</keyword>
<keyword evidence="3" id="KW-0813">Transport</keyword>
<keyword evidence="8" id="KW-1133">Transmembrane helix</keyword>
<evidence type="ECO:0000259" key="11">
    <source>
        <dbReference type="PROSITE" id="PS52015"/>
    </source>
</evidence>
<feature type="domain" description="TonB C-terminal" evidence="11">
    <location>
        <begin position="268"/>
        <end position="358"/>
    </location>
</feature>
<evidence type="ECO:0000256" key="5">
    <source>
        <dbReference type="ARBA" id="ARBA00022519"/>
    </source>
</evidence>
<dbReference type="EMBL" id="JBHSPH010000001">
    <property type="protein sequence ID" value="MFC5860758.1"/>
    <property type="molecule type" value="Genomic_DNA"/>
</dbReference>
<evidence type="ECO:0000256" key="4">
    <source>
        <dbReference type="ARBA" id="ARBA00022475"/>
    </source>
</evidence>
<evidence type="ECO:0000256" key="6">
    <source>
        <dbReference type="ARBA" id="ARBA00022692"/>
    </source>
</evidence>
<evidence type="ECO:0000256" key="1">
    <source>
        <dbReference type="ARBA" id="ARBA00004383"/>
    </source>
</evidence>
<evidence type="ECO:0000256" key="10">
    <source>
        <dbReference type="SAM" id="SignalP"/>
    </source>
</evidence>
<dbReference type="Gene3D" id="3.30.1150.10">
    <property type="match status" value="1"/>
</dbReference>
<keyword evidence="7" id="KW-0653">Protein transport</keyword>
<evidence type="ECO:0000313" key="12">
    <source>
        <dbReference type="EMBL" id="MFC5860758.1"/>
    </source>
</evidence>
<dbReference type="Pfam" id="PF03544">
    <property type="entry name" value="TonB_C"/>
    <property type="match status" value="1"/>
</dbReference>
<dbReference type="InterPro" id="IPR006260">
    <property type="entry name" value="TonB/TolA_C"/>
</dbReference>
<comment type="similarity">
    <text evidence="2">Belongs to the TonB family.</text>
</comment>
<keyword evidence="6" id="KW-0812">Transmembrane</keyword>
<keyword evidence="10" id="KW-0732">Signal</keyword>
<keyword evidence="13" id="KW-1185">Reference proteome</keyword>
<keyword evidence="5" id="KW-0997">Cell inner membrane</keyword>
<evidence type="ECO:0000313" key="13">
    <source>
        <dbReference type="Proteomes" id="UP001596091"/>
    </source>
</evidence>
<dbReference type="SUPFAM" id="SSF74653">
    <property type="entry name" value="TolA/TonB C-terminal domain"/>
    <property type="match status" value="1"/>
</dbReference>
<comment type="subcellular location">
    <subcellularLocation>
        <location evidence="1">Cell inner membrane</location>
        <topology evidence="1">Single-pass membrane protein</topology>
        <orientation evidence="1">Periplasmic side</orientation>
    </subcellularLocation>
</comment>
<feature type="signal peptide" evidence="10">
    <location>
        <begin position="1"/>
        <end position="27"/>
    </location>
</feature>
<evidence type="ECO:0000256" key="2">
    <source>
        <dbReference type="ARBA" id="ARBA00006555"/>
    </source>
</evidence>
<dbReference type="InterPro" id="IPR037682">
    <property type="entry name" value="TonB_C"/>
</dbReference>
<evidence type="ECO:0000256" key="9">
    <source>
        <dbReference type="ARBA" id="ARBA00023136"/>
    </source>
</evidence>
<reference evidence="13" key="1">
    <citation type="journal article" date="2019" name="Int. J. Syst. Evol. Microbiol.">
        <title>The Global Catalogue of Microorganisms (GCM) 10K type strain sequencing project: providing services to taxonomists for standard genome sequencing and annotation.</title>
        <authorList>
            <consortium name="The Broad Institute Genomics Platform"/>
            <consortium name="The Broad Institute Genome Sequencing Center for Infectious Disease"/>
            <person name="Wu L."/>
            <person name="Ma J."/>
        </authorList>
    </citation>
    <scope>NUCLEOTIDE SEQUENCE [LARGE SCALE GENOMIC DNA]</scope>
    <source>
        <strain evidence="13">JCM 4087</strain>
    </source>
</reference>
<evidence type="ECO:0000256" key="3">
    <source>
        <dbReference type="ARBA" id="ARBA00022448"/>
    </source>
</evidence>
<keyword evidence="9" id="KW-0472">Membrane</keyword>
<dbReference type="RefSeq" id="WP_263335189.1">
    <property type="nucleotide sequence ID" value="NZ_JAGSYH010000002.1"/>
</dbReference>
<evidence type="ECO:0000256" key="7">
    <source>
        <dbReference type="ARBA" id="ARBA00022927"/>
    </source>
</evidence>
<sequence length="358" mass="39747">MRVNLTETMHRVLVTVLLTLLSSNCLAQAQSSNQSTLPQDPAEIMAAAGLLYSPKLKPWHVKVSYQLYDDKGKLISPGSYDYWWASPDTYRSTWKRGDMSFSEWHVAGKYHYLHEGGHITVFERKLSSDLVSPLPSTAELDPEKVRLQKTEEAFGKVKLPCVTVIRNTFLHDQSQVIPMGLFPTYCFDPAYPMLRAYFAFGATSVAYNKIARIQGMYLAQEIDIYEGKRIYLKASVDSVNAISATAEELTPTKDAKPNTTPNRVPVSSGLATGLLVREIKPVYPQDAKSARVQGTVRLRAVIGEDGRVHDLSPIDGPSASLIAAAMIAVSQWQYRPYMLNGAPVEVETTVNVVYQLGL</sequence>
<organism evidence="12 13">
    <name type="scientific">Acidicapsa dinghuensis</name>
    <dbReference type="NCBI Taxonomy" id="2218256"/>
    <lineage>
        <taxon>Bacteria</taxon>
        <taxon>Pseudomonadati</taxon>
        <taxon>Acidobacteriota</taxon>
        <taxon>Terriglobia</taxon>
        <taxon>Terriglobales</taxon>
        <taxon>Acidobacteriaceae</taxon>
        <taxon>Acidicapsa</taxon>
    </lineage>
</organism>
<gene>
    <name evidence="12" type="ORF">ACFPT7_00470</name>
</gene>
<dbReference type="Proteomes" id="UP001596091">
    <property type="component" value="Unassembled WGS sequence"/>
</dbReference>
<evidence type="ECO:0000256" key="8">
    <source>
        <dbReference type="ARBA" id="ARBA00022989"/>
    </source>
</evidence>
<comment type="caution">
    <text evidence="12">The sequence shown here is derived from an EMBL/GenBank/DDBJ whole genome shotgun (WGS) entry which is preliminary data.</text>
</comment>
<feature type="chain" id="PRO_5047225780" evidence="10">
    <location>
        <begin position="28"/>
        <end position="358"/>
    </location>
</feature>